<dbReference type="PANTHER" id="PTHR30081:SF1">
    <property type="entry name" value="PROTEIN TRANSLOCASE SUBUNIT SECD"/>
    <property type="match status" value="1"/>
</dbReference>
<name>A0A098R003_9SPIO</name>
<dbReference type="FunFam" id="1.20.1640.10:FF:000004">
    <property type="entry name" value="Protein translocase subunit SecD"/>
    <property type="match status" value="1"/>
</dbReference>
<dbReference type="Pfam" id="PF22599">
    <property type="entry name" value="SecDF_P1_head"/>
    <property type="match status" value="1"/>
</dbReference>
<evidence type="ECO:0000259" key="11">
    <source>
        <dbReference type="Pfam" id="PF21760"/>
    </source>
</evidence>
<evidence type="ECO:0000256" key="5">
    <source>
        <dbReference type="ARBA" id="ARBA00022927"/>
    </source>
</evidence>
<dbReference type="OrthoDB" id="9805019at2"/>
<dbReference type="NCBIfam" id="TIGR00916">
    <property type="entry name" value="2A0604s01"/>
    <property type="match status" value="1"/>
</dbReference>
<dbReference type="PANTHER" id="PTHR30081">
    <property type="entry name" value="PROTEIN-EXPORT MEMBRANE PROTEIN SEC"/>
    <property type="match status" value="1"/>
</dbReference>
<keyword evidence="3 9" id="KW-1003">Cell membrane</keyword>
<dbReference type="InterPro" id="IPR022813">
    <property type="entry name" value="SecD/SecF_arch_bac"/>
</dbReference>
<feature type="transmembrane region" description="Helical" evidence="9">
    <location>
        <begin position="416"/>
        <end position="436"/>
    </location>
</feature>
<evidence type="ECO:0000313" key="13">
    <source>
        <dbReference type="EMBL" id="KGE73465.1"/>
    </source>
</evidence>
<dbReference type="Gene3D" id="3.30.70.3220">
    <property type="match status" value="1"/>
</dbReference>
<dbReference type="Gene3D" id="3.30.1360.200">
    <property type="match status" value="1"/>
</dbReference>
<dbReference type="GO" id="GO:0006605">
    <property type="term" value="P:protein targeting"/>
    <property type="evidence" value="ECO:0007669"/>
    <property type="project" value="UniProtKB-UniRule"/>
</dbReference>
<dbReference type="GO" id="GO:0005886">
    <property type="term" value="C:plasma membrane"/>
    <property type="evidence" value="ECO:0007669"/>
    <property type="project" value="UniProtKB-SubCell"/>
</dbReference>
<sequence length="582" mass="64012">MSKRLRFVVLLLVLAVGAVFLYPTINWYFMVGQDMKDIASGSREQIKIYAQQQAKDDATALAGLASDEPASTVPEAYDYIIPVAEENLRLLGRDVPGTWTVSEVLSAFRNRDELARSMEDHYRQQVMDLKNLKKRIIQLGLDLSGGMRVVLEADQESLAERLGSNPSEEELSDAIDLALEILTNRIDQFGVTEPVIRKEEGSGRIIVELPGDNDPERVNAFLMGKGSLNLQLVDDEATSQFLEFQQQYRTQNAIDWNPEFSEAPEFIAEGTEIRPYVQRDQYGIDQVVRYIVTREGSEAVVDGSTITEAQVGRHPITGRPTVNFVLNQEGADKFQPLTRDNVGTSLAIVMDGKVRAYAQISEEIPTGQVMIQGFDLEDANDISRVLRTAALPVDLEIISLQQVGASLGEDAIQSGIRAIGLGFALVIVFMILYYLGSGLVATLGLLVNMVMVIAFLSAFNLTLTLTSIAGLILTVGMAVDANVIIFERIKEEFRLGKSAGASIQAGYQKAFWTIMDANLTTFIAALFLSYLGTGPVQGFAVTLAVGIVFSVFSALFVTRLFFDFGTDVLKGSKLSISWRLKQ</sequence>
<dbReference type="NCBIfam" id="TIGR01129">
    <property type="entry name" value="secD"/>
    <property type="match status" value="1"/>
</dbReference>
<keyword evidence="8 9" id="KW-0472">Membrane</keyword>
<dbReference type="HAMAP" id="MF_01463_B">
    <property type="entry name" value="SecD_B"/>
    <property type="match status" value="1"/>
</dbReference>
<dbReference type="GO" id="GO:0043952">
    <property type="term" value="P:protein transport by the Sec complex"/>
    <property type="evidence" value="ECO:0007669"/>
    <property type="project" value="UniProtKB-UniRule"/>
</dbReference>
<evidence type="ECO:0000256" key="3">
    <source>
        <dbReference type="ARBA" id="ARBA00022475"/>
    </source>
</evidence>
<protein>
    <recommendedName>
        <fullName evidence="9">Protein translocase subunit SecD</fullName>
    </recommendedName>
</protein>
<accession>A0A098R003</accession>
<comment type="similarity">
    <text evidence="9">Belongs to the SecD/SecF family. SecD subfamily.</text>
</comment>
<feature type="transmembrane region" description="Helical" evidence="9">
    <location>
        <begin position="510"/>
        <end position="532"/>
    </location>
</feature>
<dbReference type="Gene3D" id="1.20.1640.10">
    <property type="entry name" value="Multidrug efflux transporter AcrB transmembrane domain"/>
    <property type="match status" value="1"/>
</dbReference>
<comment type="function">
    <text evidence="9">Part of the Sec protein translocase complex. Interacts with the SecYEG preprotein conducting channel. SecDF uses the proton motive force (PMF) to complete protein translocation after the ATP-dependent function of SecA.</text>
</comment>
<dbReference type="SUPFAM" id="SSF82866">
    <property type="entry name" value="Multidrug efflux transporter AcrB transmembrane domain"/>
    <property type="match status" value="1"/>
</dbReference>
<dbReference type="InterPro" id="IPR005791">
    <property type="entry name" value="SecD"/>
</dbReference>
<proteinExistence type="inferred from homology"/>
<evidence type="ECO:0000259" key="10">
    <source>
        <dbReference type="Pfam" id="PF03176"/>
    </source>
</evidence>
<dbReference type="AlphaFoldDB" id="A0A098R003"/>
<dbReference type="Pfam" id="PF03176">
    <property type="entry name" value="MMPL"/>
    <property type="match status" value="1"/>
</dbReference>
<dbReference type="GO" id="GO:0065002">
    <property type="term" value="P:intracellular protein transmembrane transport"/>
    <property type="evidence" value="ECO:0007669"/>
    <property type="project" value="UniProtKB-UniRule"/>
</dbReference>
<keyword evidence="14" id="KW-1185">Reference proteome</keyword>
<evidence type="ECO:0000256" key="1">
    <source>
        <dbReference type="ARBA" id="ARBA00004651"/>
    </source>
</evidence>
<dbReference type="InterPro" id="IPR054384">
    <property type="entry name" value="SecDF_P1_head"/>
</dbReference>
<evidence type="ECO:0000313" key="14">
    <source>
        <dbReference type="Proteomes" id="UP000029692"/>
    </source>
</evidence>
<keyword evidence="4 9" id="KW-0812">Transmembrane</keyword>
<organism evidence="13 14">
    <name type="scientific">Spirochaeta lutea</name>
    <dbReference type="NCBI Taxonomy" id="1480694"/>
    <lineage>
        <taxon>Bacteria</taxon>
        <taxon>Pseudomonadati</taxon>
        <taxon>Spirochaetota</taxon>
        <taxon>Spirochaetia</taxon>
        <taxon>Spirochaetales</taxon>
        <taxon>Spirochaetaceae</taxon>
        <taxon>Spirochaeta</taxon>
    </lineage>
</organism>
<comment type="caution">
    <text evidence="9">Lacks conserved residue(s) required for the propagation of feature annotation.</text>
</comment>
<dbReference type="InterPro" id="IPR048631">
    <property type="entry name" value="SecD_1st"/>
</dbReference>
<keyword evidence="7 9" id="KW-0811">Translocation</keyword>
<comment type="subunit">
    <text evidence="9">Forms a complex with SecF. Part of the essential Sec protein translocation apparatus which comprises SecA, SecYEG and auxiliary proteins SecDF. Other proteins may also be involved.</text>
</comment>
<dbReference type="InterPro" id="IPR055344">
    <property type="entry name" value="SecD_SecF_C_bact"/>
</dbReference>
<feature type="domain" description="Membrane transport protein MMPL" evidence="10">
    <location>
        <begin position="425"/>
        <end position="555"/>
    </location>
</feature>
<evidence type="ECO:0000256" key="7">
    <source>
        <dbReference type="ARBA" id="ARBA00023010"/>
    </source>
</evidence>
<comment type="caution">
    <text evidence="13">The sequence shown here is derived from an EMBL/GenBank/DDBJ whole genome shotgun (WGS) entry which is preliminary data.</text>
</comment>
<keyword evidence="6 9" id="KW-1133">Transmembrane helix</keyword>
<keyword evidence="2 9" id="KW-0813">Transport</keyword>
<dbReference type="STRING" id="1480694.DC28_03540"/>
<dbReference type="InterPro" id="IPR004869">
    <property type="entry name" value="MMPL_dom"/>
</dbReference>
<keyword evidence="5 9" id="KW-0653">Protein transport</keyword>
<dbReference type="Pfam" id="PF21760">
    <property type="entry name" value="SecD_1st"/>
    <property type="match status" value="1"/>
</dbReference>
<dbReference type="GO" id="GO:0015450">
    <property type="term" value="F:protein-transporting ATPase activity"/>
    <property type="evidence" value="ECO:0007669"/>
    <property type="project" value="InterPro"/>
</dbReference>
<reference evidence="13 14" key="1">
    <citation type="submission" date="2014-05" db="EMBL/GenBank/DDBJ databases">
        <title>De novo Genome Sequence of Spirocheata sp.</title>
        <authorList>
            <person name="Shivani Y."/>
            <person name="Subhash Y."/>
            <person name="Tushar L."/>
            <person name="Sasikala C."/>
            <person name="Ramana C.V."/>
        </authorList>
    </citation>
    <scope>NUCLEOTIDE SEQUENCE [LARGE SCALE GENOMIC DNA]</scope>
    <source>
        <strain evidence="13 14">JC230</strain>
    </source>
</reference>
<comment type="subcellular location">
    <subcellularLocation>
        <location evidence="1 9">Cell membrane</location>
        <topology evidence="1 9">Multi-pass membrane protein</topology>
    </subcellularLocation>
</comment>
<evidence type="ECO:0000256" key="6">
    <source>
        <dbReference type="ARBA" id="ARBA00022989"/>
    </source>
</evidence>
<evidence type="ECO:0000259" key="12">
    <source>
        <dbReference type="Pfam" id="PF22599"/>
    </source>
</evidence>
<gene>
    <name evidence="9" type="primary">secD</name>
    <name evidence="13" type="ORF">DC28_03540</name>
</gene>
<dbReference type="RefSeq" id="WP_037545968.1">
    <property type="nucleotide sequence ID" value="NZ_JNUP01000027.1"/>
</dbReference>
<evidence type="ECO:0000256" key="9">
    <source>
        <dbReference type="HAMAP-Rule" id="MF_01463"/>
    </source>
</evidence>
<feature type="domain" description="Protein translocase subunit SecDF P1" evidence="11">
    <location>
        <begin position="177"/>
        <end position="235"/>
    </location>
</feature>
<evidence type="ECO:0000256" key="8">
    <source>
        <dbReference type="ARBA" id="ARBA00023136"/>
    </source>
</evidence>
<feature type="transmembrane region" description="Helical" evidence="9">
    <location>
        <begin position="538"/>
        <end position="562"/>
    </location>
</feature>
<dbReference type="eggNOG" id="COG0342">
    <property type="taxonomic scope" value="Bacteria"/>
</dbReference>
<dbReference type="Proteomes" id="UP000029692">
    <property type="component" value="Unassembled WGS sequence"/>
</dbReference>
<dbReference type="EMBL" id="JNUP01000027">
    <property type="protein sequence ID" value="KGE73465.1"/>
    <property type="molecule type" value="Genomic_DNA"/>
</dbReference>
<feature type="domain" description="SecDF P1 head subdomain" evidence="12">
    <location>
        <begin position="292"/>
        <end position="393"/>
    </location>
</feature>
<evidence type="ECO:0000256" key="2">
    <source>
        <dbReference type="ARBA" id="ARBA00022448"/>
    </source>
</evidence>
<evidence type="ECO:0000256" key="4">
    <source>
        <dbReference type="ARBA" id="ARBA00022692"/>
    </source>
</evidence>